<protein>
    <submittedName>
        <fullName evidence="2">Efflux RND transporter permease subunit</fullName>
    </submittedName>
</protein>
<dbReference type="RefSeq" id="WP_378478631.1">
    <property type="nucleotide sequence ID" value="NZ_JBHUIW010000017.1"/>
</dbReference>
<dbReference type="Proteomes" id="UP001597314">
    <property type="component" value="Unassembled WGS sequence"/>
</dbReference>
<dbReference type="SUPFAM" id="SSF82866">
    <property type="entry name" value="Multidrug efflux transporter AcrB transmembrane domain"/>
    <property type="match status" value="2"/>
</dbReference>
<feature type="transmembrane region" description="Helical" evidence="1">
    <location>
        <begin position="16"/>
        <end position="35"/>
    </location>
</feature>
<keyword evidence="1" id="KW-0472">Membrane</keyword>
<dbReference type="InterPro" id="IPR001036">
    <property type="entry name" value="Acrflvin-R"/>
</dbReference>
<dbReference type="Gene3D" id="3.30.2090.10">
    <property type="entry name" value="Multidrug efflux transporter AcrB TolC docking domain, DN and DC subdomains"/>
    <property type="match status" value="2"/>
</dbReference>
<dbReference type="Gene3D" id="3.30.70.1440">
    <property type="entry name" value="Multidrug efflux transporter AcrB pore domain"/>
    <property type="match status" value="1"/>
</dbReference>
<dbReference type="Gene3D" id="3.30.70.1320">
    <property type="entry name" value="Multidrug efflux transporter AcrB pore domain like"/>
    <property type="match status" value="1"/>
</dbReference>
<keyword evidence="1" id="KW-0812">Transmembrane</keyword>
<dbReference type="SUPFAM" id="SSF82693">
    <property type="entry name" value="Multidrug efflux transporter AcrB pore domain, PN1, PN2, PC1 and PC2 subdomains"/>
    <property type="match status" value="2"/>
</dbReference>
<dbReference type="PANTHER" id="PTHR32063:SF64">
    <property type="entry name" value="ACRB_ACRD_ACRF FAMILY PROTEIN"/>
    <property type="match status" value="1"/>
</dbReference>
<feature type="transmembrane region" description="Helical" evidence="1">
    <location>
        <begin position="979"/>
        <end position="1002"/>
    </location>
</feature>
<feature type="transmembrane region" description="Helical" evidence="1">
    <location>
        <begin position="433"/>
        <end position="453"/>
    </location>
</feature>
<dbReference type="InterPro" id="IPR027463">
    <property type="entry name" value="AcrB_DN_DC_subdom"/>
</dbReference>
<evidence type="ECO:0000313" key="3">
    <source>
        <dbReference type="Proteomes" id="UP001597314"/>
    </source>
</evidence>
<dbReference type="PRINTS" id="PR00702">
    <property type="entry name" value="ACRIFLAVINRP"/>
</dbReference>
<dbReference type="Gene3D" id="3.30.70.1430">
    <property type="entry name" value="Multidrug efflux transporter AcrB pore domain"/>
    <property type="match status" value="2"/>
</dbReference>
<evidence type="ECO:0000313" key="2">
    <source>
        <dbReference type="EMBL" id="MFD2183476.1"/>
    </source>
</evidence>
<dbReference type="SUPFAM" id="SSF82714">
    <property type="entry name" value="Multidrug efflux transporter AcrB TolC docking domain, DN and DC subdomains"/>
    <property type="match status" value="2"/>
</dbReference>
<feature type="transmembrane region" description="Helical" evidence="1">
    <location>
        <begin position="465"/>
        <end position="492"/>
    </location>
</feature>
<organism evidence="2 3">
    <name type="scientific">Rhodoplanes azumiensis</name>
    <dbReference type="NCBI Taxonomy" id="1897628"/>
    <lineage>
        <taxon>Bacteria</taxon>
        <taxon>Pseudomonadati</taxon>
        <taxon>Pseudomonadota</taxon>
        <taxon>Alphaproteobacteria</taxon>
        <taxon>Hyphomicrobiales</taxon>
        <taxon>Nitrobacteraceae</taxon>
        <taxon>Rhodoplanes</taxon>
    </lineage>
</organism>
<reference evidence="3" key="1">
    <citation type="journal article" date="2019" name="Int. J. Syst. Evol. Microbiol.">
        <title>The Global Catalogue of Microorganisms (GCM) 10K type strain sequencing project: providing services to taxonomists for standard genome sequencing and annotation.</title>
        <authorList>
            <consortium name="The Broad Institute Genomics Platform"/>
            <consortium name="The Broad Institute Genome Sequencing Center for Infectious Disease"/>
            <person name="Wu L."/>
            <person name="Ma J."/>
        </authorList>
    </citation>
    <scope>NUCLEOTIDE SEQUENCE [LARGE SCALE GENOMIC DNA]</scope>
    <source>
        <strain evidence="3">CGMCC 1.6774</strain>
    </source>
</reference>
<feature type="transmembrane region" description="Helical" evidence="1">
    <location>
        <begin position="954"/>
        <end position="973"/>
    </location>
</feature>
<accession>A0ABW5AMS5</accession>
<feature type="transmembrane region" description="Helical" evidence="1">
    <location>
        <begin position="389"/>
        <end position="412"/>
    </location>
</feature>
<proteinExistence type="predicted"/>
<gene>
    <name evidence="2" type="ORF">ACFSOX_15065</name>
</gene>
<feature type="transmembrane region" description="Helical" evidence="1">
    <location>
        <begin position="344"/>
        <end position="377"/>
    </location>
</feature>
<dbReference type="Gene3D" id="1.20.1640.10">
    <property type="entry name" value="Multidrug efflux transporter AcrB transmembrane domain"/>
    <property type="match status" value="2"/>
</dbReference>
<dbReference type="Pfam" id="PF00873">
    <property type="entry name" value="ACR_tran"/>
    <property type="match status" value="1"/>
</dbReference>
<keyword evidence="1" id="KW-1133">Transmembrane helix</keyword>
<feature type="transmembrane region" description="Helical" evidence="1">
    <location>
        <begin position="905"/>
        <end position="926"/>
    </location>
</feature>
<dbReference type="EMBL" id="JBHUIW010000017">
    <property type="protein sequence ID" value="MFD2183476.1"/>
    <property type="molecule type" value="Genomic_DNA"/>
</dbReference>
<dbReference type="PANTHER" id="PTHR32063">
    <property type="match status" value="1"/>
</dbReference>
<feature type="transmembrane region" description="Helical" evidence="1">
    <location>
        <begin position="851"/>
        <end position="872"/>
    </location>
</feature>
<name>A0ABW5AMS5_9BRAD</name>
<feature type="transmembrane region" description="Helical" evidence="1">
    <location>
        <begin position="520"/>
        <end position="540"/>
    </location>
</feature>
<comment type="caution">
    <text evidence="2">The sequence shown here is derived from an EMBL/GenBank/DDBJ whole genome shotgun (WGS) entry which is preliminary data.</text>
</comment>
<feature type="transmembrane region" description="Helical" evidence="1">
    <location>
        <begin position="879"/>
        <end position="899"/>
    </location>
</feature>
<evidence type="ECO:0000256" key="1">
    <source>
        <dbReference type="SAM" id="Phobius"/>
    </source>
</evidence>
<keyword evidence="3" id="KW-1185">Reference proteome</keyword>
<sequence>MSGPNLSAWALRHRSFVLYLMIAVTVAGLLSYVRLGRNEDPAFTFRAMVVEAAWPGATLADTLDQITDRLERTLKEVPNLDFMRSTTVPGRTTIFVNLKGSTPPGKVPDIWYEVRKRVADMRHTLPAGVVGPGFNDDFGDTFGIIYGLTADGFTQRELRDQAEAIRKRLLALADVSKVEILGAQDERVFIEFSTATLAGLGLDRAAIVSALRAQNAVSPAGAIQTGDETLVLRVSGAFESELDILDINIAAGGRLIRLRDIVTVRRGFADPPQPIFRVNGTQAVGLAVAMRDGGDILALGRDVKRIMAEVTADLPIGIEPVLVADQSAVVDTAIGEFMESLWQAIVIIMAVSVVSLGFRAGAVVALSIPLTLALVFPVMELISVDLQRISLGALIIALTLLVDDAMSTIDAMSMKLAEGASKEESAAFAYKTLAMPMLTGSFVTLAGFIPIGFAKSSAGEYTFSIFAVVSVALIASWVVAVLFTPLVGVALLPTPKGPSEPGRLVRLFRAVLIGAMRRRWVTILVTLACFAASIAALPLIPRQFFPSSDRPELLVDLRLPQNASIHASADASARLDKILAADPDVAHWSTYVGRGVIRFYLPLDVQLRNDFFSQLVVVAKDVSARERLRERLTKILAEEFPSAVSRIVPLELGPPVGWPVQYRIGGPDLAEVRAAAMLLASTIATDTRVRQINFDWMEPARKVRVRVDQDQVRLLGLSSEAIAGVLASVVSGNAVTQMRDGIYLVDVVVRATDEQRVSLSTLRNLQVGLPNGRTVPLGQFAVLEDEQEYPLIWRRDGLPTLTVQADVAPGVSSEAVVAALADKVAWVQRGLPAGYRIATGGTVEESAKSQASVFAVVPAMLFVTVTILMIQLQSFSRLALVLSVVPLGLIGIVAALLLFQKPLGFVAILGILALMGMIARNAVILIDQIETERGEGKSIWDAVIAAALSRLRPIVLTAISTVLGMIPIAPTIFWGPMAYAIMGGLLVATVLTLIFLPALYVAAFRAREPAASPQGASL</sequence>